<dbReference type="InterPro" id="IPR044211">
    <property type="entry name" value="PPH_chloroplastic"/>
</dbReference>
<accession>A0AA38L8M5</accession>
<feature type="domain" description="AB hydrolase-1" evidence="1">
    <location>
        <begin position="3"/>
        <end position="191"/>
    </location>
</feature>
<comment type="caution">
    <text evidence="2">The sequence shown here is derived from an EMBL/GenBank/DDBJ whole genome shotgun (WGS) entry which is preliminary data.</text>
</comment>
<dbReference type="InterPro" id="IPR000073">
    <property type="entry name" value="AB_hydrolase_1"/>
</dbReference>
<dbReference type="GO" id="GO:0080124">
    <property type="term" value="F:pheophytinase activity"/>
    <property type="evidence" value="ECO:0007669"/>
    <property type="project" value="InterPro"/>
</dbReference>
<dbReference type="Gene3D" id="3.40.50.1820">
    <property type="entry name" value="alpha/beta hydrolase"/>
    <property type="match status" value="1"/>
</dbReference>
<dbReference type="InterPro" id="IPR029058">
    <property type="entry name" value="AB_hydrolase_fold"/>
</dbReference>
<dbReference type="Pfam" id="PF12697">
    <property type="entry name" value="Abhydrolase_6"/>
    <property type="match status" value="1"/>
</dbReference>
<evidence type="ECO:0000259" key="1">
    <source>
        <dbReference type="Pfam" id="PF12697"/>
    </source>
</evidence>
<proteinExistence type="predicted"/>
<protein>
    <recommendedName>
        <fullName evidence="1">AB hydrolase-1 domain-containing protein</fullName>
    </recommendedName>
</protein>
<gene>
    <name evidence="2" type="ORF">KI387_024395</name>
</gene>
<dbReference type="EMBL" id="JAHRHJ020000005">
    <property type="protein sequence ID" value="KAH9315768.1"/>
    <property type="molecule type" value="Genomic_DNA"/>
</dbReference>
<dbReference type="Proteomes" id="UP000824469">
    <property type="component" value="Unassembled WGS sequence"/>
</dbReference>
<keyword evidence="3" id="KW-1185">Reference proteome</keyword>
<sequence length="192" mass="21326">VIGEPIYVVGNSLGGFVGLYFAACYPQLVRGITLLNATPFWAFIPSPSRSPNVAKLFPWAGSFPVPQGARKLIEFIWSKIREPESIKNVLKQVYADHSAITDELLLRILEATEHPAAAASFASIIFAPKGELSFNEILSRCRELNIPICLVYGKEDPWVNPVWGQMVKRQVPYAVYYEISPAGHCPHSEVPE</sequence>
<name>A0AA38L8M5_TAXCH</name>
<evidence type="ECO:0000313" key="2">
    <source>
        <dbReference type="EMBL" id="KAH9315768.1"/>
    </source>
</evidence>
<reference evidence="2 3" key="1">
    <citation type="journal article" date="2021" name="Nat. Plants">
        <title>The Taxus genome provides insights into paclitaxel biosynthesis.</title>
        <authorList>
            <person name="Xiong X."/>
            <person name="Gou J."/>
            <person name="Liao Q."/>
            <person name="Li Y."/>
            <person name="Zhou Q."/>
            <person name="Bi G."/>
            <person name="Li C."/>
            <person name="Du R."/>
            <person name="Wang X."/>
            <person name="Sun T."/>
            <person name="Guo L."/>
            <person name="Liang H."/>
            <person name="Lu P."/>
            <person name="Wu Y."/>
            <person name="Zhang Z."/>
            <person name="Ro D.K."/>
            <person name="Shang Y."/>
            <person name="Huang S."/>
            <person name="Yan J."/>
        </authorList>
    </citation>
    <scope>NUCLEOTIDE SEQUENCE [LARGE SCALE GENOMIC DNA]</scope>
    <source>
        <strain evidence="2">Ta-2019</strain>
    </source>
</reference>
<feature type="non-terminal residue" evidence="2">
    <location>
        <position position="1"/>
    </location>
</feature>
<feature type="non-terminal residue" evidence="2">
    <location>
        <position position="192"/>
    </location>
</feature>
<dbReference type="SUPFAM" id="SSF53474">
    <property type="entry name" value="alpha/beta-Hydrolases"/>
    <property type="match status" value="1"/>
</dbReference>
<dbReference type="AlphaFoldDB" id="A0AA38L8M5"/>
<dbReference type="PANTHER" id="PTHR47280:SF1">
    <property type="entry name" value="PHEOPHYTINASE, CHLOROPLASTIC"/>
    <property type="match status" value="1"/>
</dbReference>
<dbReference type="GO" id="GO:0009507">
    <property type="term" value="C:chloroplast"/>
    <property type="evidence" value="ECO:0007669"/>
    <property type="project" value="TreeGrafter"/>
</dbReference>
<organism evidence="2 3">
    <name type="scientific">Taxus chinensis</name>
    <name type="common">Chinese yew</name>
    <name type="synonym">Taxus wallichiana var. chinensis</name>
    <dbReference type="NCBI Taxonomy" id="29808"/>
    <lineage>
        <taxon>Eukaryota</taxon>
        <taxon>Viridiplantae</taxon>
        <taxon>Streptophyta</taxon>
        <taxon>Embryophyta</taxon>
        <taxon>Tracheophyta</taxon>
        <taxon>Spermatophyta</taxon>
        <taxon>Pinopsida</taxon>
        <taxon>Pinidae</taxon>
        <taxon>Conifers II</taxon>
        <taxon>Cupressales</taxon>
        <taxon>Taxaceae</taxon>
        <taxon>Taxus</taxon>
    </lineage>
</organism>
<evidence type="ECO:0000313" key="3">
    <source>
        <dbReference type="Proteomes" id="UP000824469"/>
    </source>
</evidence>
<dbReference type="GO" id="GO:0015996">
    <property type="term" value="P:chlorophyll catabolic process"/>
    <property type="evidence" value="ECO:0007669"/>
    <property type="project" value="InterPro"/>
</dbReference>
<dbReference type="PANTHER" id="PTHR47280">
    <property type="entry name" value="PHEOPHYTINASE, CHLOROPLASTIC"/>
    <property type="match status" value="1"/>
</dbReference>